<dbReference type="EMBL" id="CP097355">
    <property type="protein sequence ID" value="UYV25850.1"/>
    <property type="molecule type" value="Genomic_DNA"/>
</dbReference>
<dbReference type="InterPro" id="IPR046917">
    <property type="entry name" value="ABC-3C_CTD12"/>
</dbReference>
<name>A0AA46UHL6_VIBPH</name>
<evidence type="ECO:0000313" key="3">
    <source>
        <dbReference type="Proteomes" id="UP001163036"/>
    </source>
</evidence>
<gene>
    <name evidence="2" type="ORF">M5598_12540</name>
</gene>
<protein>
    <recommendedName>
        <fullName evidence="1">ABC-three component systems C-terminal domain-containing protein</fullName>
    </recommendedName>
</protein>
<accession>A0AA46UHL6</accession>
<dbReference type="Pfam" id="PF20279">
    <property type="entry name" value="CTD12"/>
    <property type="match status" value="1"/>
</dbReference>
<evidence type="ECO:0000313" key="2">
    <source>
        <dbReference type="EMBL" id="UYV25850.1"/>
    </source>
</evidence>
<sequence>MENDKHPLVNVTQKSGLGSDTEQVVNVHVNNYERAYKHLTTINASNLTFNPEQLKIVIESIDSGLNDCKVEGSVSFEPGICIVSKNRLNNLEQDFFDDIVVMDFYPQFNKIDRFLELRVNEPLKAKVDRIILSLNRRIRAYNSKNMFFQELLYEVCNALIDREKEALEDKEEQVLLVLFYFYCHCCIGKKTEEEKNAST</sequence>
<organism evidence="2 3">
    <name type="scientific">Vibrio parahaemolyticus</name>
    <dbReference type="NCBI Taxonomy" id="670"/>
    <lineage>
        <taxon>Bacteria</taxon>
        <taxon>Pseudomonadati</taxon>
        <taxon>Pseudomonadota</taxon>
        <taxon>Gammaproteobacteria</taxon>
        <taxon>Vibrionales</taxon>
        <taxon>Vibrionaceae</taxon>
        <taxon>Vibrio</taxon>
    </lineage>
</organism>
<reference evidence="2" key="1">
    <citation type="submission" date="2022-05" db="EMBL/GenBank/DDBJ databases">
        <title>Megaplasmid of Vibrio parahaemolyticus.</title>
        <authorList>
            <person name="Strauch E."/>
            <person name="Borowiak M."/>
        </authorList>
    </citation>
    <scope>NUCLEOTIDE SEQUENCE</scope>
    <source>
        <strain evidence="2">16-VB00198</strain>
    </source>
</reference>
<dbReference type="AlphaFoldDB" id="A0AA46UHL6"/>
<dbReference type="RefSeq" id="WP_228086301.1">
    <property type="nucleotide sequence ID" value="NZ_CP097355.1"/>
</dbReference>
<proteinExistence type="predicted"/>
<feature type="domain" description="ABC-three component systems C-terminal" evidence="1">
    <location>
        <begin position="46"/>
        <end position="188"/>
    </location>
</feature>
<dbReference type="Proteomes" id="UP001163036">
    <property type="component" value="Chromosome 1"/>
</dbReference>
<evidence type="ECO:0000259" key="1">
    <source>
        <dbReference type="Pfam" id="PF20279"/>
    </source>
</evidence>